<evidence type="ECO:0000259" key="12">
    <source>
        <dbReference type="PROSITE" id="PS50157"/>
    </source>
</evidence>
<dbReference type="InterPro" id="IPR000210">
    <property type="entry name" value="BTB/POZ_dom"/>
</dbReference>
<protein>
    <submittedName>
        <fullName evidence="13">Zinc finger protein 358</fullName>
    </submittedName>
</protein>
<dbReference type="Pfam" id="PF00096">
    <property type="entry name" value="zf-C2H2"/>
    <property type="match status" value="2"/>
</dbReference>
<keyword evidence="4 10" id="KW-0863">Zinc-finger</keyword>
<feature type="compositionally biased region" description="Low complexity" evidence="11">
    <location>
        <begin position="478"/>
        <end position="489"/>
    </location>
</feature>
<evidence type="ECO:0000256" key="1">
    <source>
        <dbReference type="ARBA" id="ARBA00004123"/>
    </source>
</evidence>
<proteinExistence type="predicted"/>
<evidence type="ECO:0000256" key="2">
    <source>
        <dbReference type="ARBA" id="ARBA00022723"/>
    </source>
</evidence>
<dbReference type="FunFam" id="3.30.160.60:FF:000322">
    <property type="entry name" value="GDNF-inducible zinc finger protein 1"/>
    <property type="match status" value="1"/>
</dbReference>
<dbReference type="PANTHER" id="PTHR24390">
    <property type="entry name" value="ZINC FINGER PROTEIN"/>
    <property type="match status" value="1"/>
</dbReference>
<keyword evidence="7" id="KW-0238">DNA-binding</keyword>
<organism evidence="13 14">
    <name type="scientific">Amphibalanus amphitrite</name>
    <name type="common">Striped barnacle</name>
    <name type="synonym">Balanus amphitrite</name>
    <dbReference type="NCBI Taxonomy" id="1232801"/>
    <lineage>
        <taxon>Eukaryota</taxon>
        <taxon>Metazoa</taxon>
        <taxon>Ecdysozoa</taxon>
        <taxon>Arthropoda</taxon>
        <taxon>Crustacea</taxon>
        <taxon>Multicrustacea</taxon>
        <taxon>Cirripedia</taxon>
        <taxon>Thoracica</taxon>
        <taxon>Thoracicalcarea</taxon>
        <taxon>Balanomorpha</taxon>
        <taxon>Balanoidea</taxon>
        <taxon>Balanidae</taxon>
        <taxon>Amphibalaninae</taxon>
        <taxon>Amphibalanus</taxon>
    </lineage>
</organism>
<dbReference type="GO" id="GO:0000978">
    <property type="term" value="F:RNA polymerase II cis-regulatory region sequence-specific DNA binding"/>
    <property type="evidence" value="ECO:0007669"/>
    <property type="project" value="TreeGrafter"/>
</dbReference>
<evidence type="ECO:0000256" key="9">
    <source>
        <dbReference type="ARBA" id="ARBA00023242"/>
    </source>
</evidence>
<evidence type="ECO:0000256" key="4">
    <source>
        <dbReference type="ARBA" id="ARBA00022771"/>
    </source>
</evidence>
<comment type="caution">
    <text evidence="13">The sequence shown here is derived from an EMBL/GenBank/DDBJ whole genome shotgun (WGS) entry which is preliminary data.</text>
</comment>
<feature type="compositionally biased region" description="Low complexity" evidence="11">
    <location>
        <begin position="391"/>
        <end position="403"/>
    </location>
</feature>
<evidence type="ECO:0000256" key="8">
    <source>
        <dbReference type="ARBA" id="ARBA00023163"/>
    </source>
</evidence>
<feature type="compositionally biased region" description="Basic and acidic residues" evidence="11">
    <location>
        <begin position="456"/>
        <end position="469"/>
    </location>
</feature>
<evidence type="ECO:0000313" key="13">
    <source>
        <dbReference type="EMBL" id="KAF0305375.1"/>
    </source>
</evidence>
<feature type="region of interest" description="Disordered" evidence="11">
    <location>
        <begin position="112"/>
        <end position="139"/>
    </location>
</feature>
<feature type="domain" description="C2H2-type" evidence="12">
    <location>
        <begin position="226"/>
        <end position="253"/>
    </location>
</feature>
<comment type="subcellular location">
    <subcellularLocation>
        <location evidence="1">Nucleus</location>
    </subcellularLocation>
</comment>
<keyword evidence="6" id="KW-0805">Transcription regulation</keyword>
<feature type="domain" description="C2H2-type" evidence="12">
    <location>
        <begin position="254"/>
        <end position="281"/>
    </location>
</feature>
<dbReference type="InterPro" id="IPR013087">
    <property type="entry name" value="Znf_C2H2_type"/>
</dbReference>
<dbReference type="AlphaFoldDB" id="A0A6A4WF69"/>
<dbReference type="SMART" id="SM00355">
    <property type="entry name" value="ZnF_C2H2"/>
    <property type="match status" value="9"/>
</dbReference>
<dbReference type="EMBL" id="VIIS01000754">
    <property type="protein sequence ID" value="KAF0305375.1"/>
    <property type="molecule type" value="Genomic_DNA"/>
</dbReference>
<gene>
    <name evidence="13" type="primary">ZNF358_1</name>
    <name evidence="13" type="ORF">FJT64_022983</name>
</gene>
<keyword evidence="5" id="KW-0862">Zinc</keyword>
<evidence type="ECO:0000256" key="6">
    <source>
        <dbReference type="ARBA" id="ARBA00023015"/>
    </source>
</evidence>
<feature type="region of interest" description="Disordered" evidence="11">
    <location>
        <begin position="1"/>
        <end position="37"/>
    </location>
</feature>
<dbReference type="OrthoDB" id="6382221at2759"/>
<feature type="domain" description="C2H2-type" evidence="12">
    <location>
        <begin position="339"/>
        <end position="366"/>
    </location>
</feature>
<dbReference type="InterPro" id="IPR036236">
    <property type="entry name" value="Znf_C2H2_sf"/>
</dbReference>
<keyword evidence="8" id="KW-0804">Transcription</keyword>
<dbReference type="Proteomes" id="UP000440578">
    <property type="component" value="Unassembled WGS sequence"/>
</dbReference>
<dbReference type="Pfam" id="PF00651">
    <property type="entry name" value="BTB"/>
    <property type="match status" value="1"/>
</dbReference>
<keyword evidence="9" id="KW-0539">Nucleus</keyword>
<evidence type="ECO:0000256" key="7">
    <source>
        <dbReference type="ARBA" id="ARBA00023125"/>
    </source>
</evidence>
<dbReference type="PROSITE" id="PS00028">
    <property type="entry name" value="ZINC_FINGER_C2H2_1"/>
    <property type="match status" value="4"/>
</dbReference>
<keyword evidence="14" id="KW-1185">Reference proteome</keyword>
<dbReference type="GO" id="GO:0008270">
    <property type="term" value="F:zinc ion binding"/>
    <property type="evidence" value="ECO:0007669"/>
    <property type="project" value="UniProtKB-KW"/>
</dbReference>
<dbReference type="GO" id="GO:0003700">
    <property type="term" value="F:DNA-binding transcription factor activity"/>
    <property type="evidence" value="ECO:0007669"/>
    <property type="project" value="TreeGrafter"/>
</dbReference>
<dbReference type="PROSITE" id="PS50157">
    <property type="entry name" value="ZINC_FINGER_C2H2_2"/>
    <property type="match status" value="3"/>
</dbReference>
<feature type="region of interest" description="Disordered" evidence="11">
    <location>
        <begin position="385"/>
        <end position="502"/>
    </location>
</feature>
<dbReference type="Gene3D" id="3.30.160.60">
    <property type="entry name" value="Classic Zinc Finger"/>
    <property type="match status" value="3"/>
</dbReference>
<feature type="compositionally biased region" description="Pro residues" evidence="11">
    <location>
        <begin position="441"/>
        <end position="455"/>
    </location>
</feature>
<keyword evidence="3" id="KW-0677">Repeat</keyword>
<evidence type="ECO:0000313" key="14">
    <source>
        <dbReference type="Proteomes" id="UP000440578"/>
    </source>
</evidence>
<reference evidence="13 14" key="1">
    <citation type="submission" date="2019-07" db="EMBL/GenBank/DDBJ databases">
        <title>Draft genome assembly of a fouling barnacle, Amphibalanus amphitrite (Darwin, 1854): The first reference genome for Thecostraca.</title>
        <authorList>
            <person name="Kim W."/>
        </authorList>
    </citation>
    <scope>NUCLEOTIDE SEQUENCE [LARGE SCALE GENOMIC DNA]</scope>
    <source>
        <strain evidence="13">SNU_AA5</strain>
        <tissue evidence="13">Soma without cirri and trophi</tissue>
    </source>
</reference>
<dbReference type="GO" id="GO:0005634">
    <property type="term" value="C:nucleus"/>
    <property type="evidence" value="ECO:0007669"/>
    <property type="project" value="UniProtKB-SubCell"/>
</dbReference>
<keyword evidence="2" id="KW-0479">Metal-binding</keyword>
<evidence type="ECO:0000256" key="3">
    <source>
        <dbReference type="ARBA" id="ARBA00022737"/>
    </source>
</evidence>
<dbReference type="PANTHER" id="PTHR24390:SF159">
    <property type="entry name" value="GROWTH FACTOR INDEPENDENT 1 TRANSCRIPTIONAL REPRESSOR"/>
    <property type="match status" value="1"/>
</dbReference>
<sequence>MAIDSSEVATVSGSSPSVETASPDGRPSSAARHPRAPRQPGAYRYLLELSVAEGAPAEPSLLADCVRQLVEFAYCSPLAVCEETYPVLYDLAKLLQMEEAVSLCEKHAVDRLVGSSPEPPPPAAATEQRPDRGRPAGGESVRLHVCRSCSFTCQGAARMHEHRRMHHVRSYVCGFCGVTRQKTSQLLRHLIEAEHGEKVCSLCFHECAPGESMAEHYRRHNDPRPFFCSVCFARFPSRTGLNLHMPTHSSAKPFECRTCGRAFKWRHALQSHARTHGAEKKLLCDVCGFCTRHTGQFKAHKARHAGATEPCPHEGCSFRATTGWLLKDHLVTHAADKQYQCEVCGKKFGHVRNMRRHALLHGREGVLGCQRCPYKTTRSDKLAQHVRVKHGASPGPTAAGADDPPLPVEPPAAVEAVPRRPRSGPAAKRPRKASPAVGSQPMPPPAARRPVPILPRDPELVRRPATDRPRRVRRRAPRTPAVAEPAEPVRGGERVPAAPPPG</sequence>
<dbReference type="GO" id="GO:0006357">
    <property type="term" value="P:regulation of transcription by RNA polymerase II"/>
    <property type="evidence" value="ECO:0007669"/>
    <property type="project" value="TreeGrafter"/>
</dbReference>
<name>A0A6A4WF69_AMPAM</name>
<accession>A0A6A4WF69</accession>
<evidence type="ECO:0000256" key="11">
    <source>
        <dbReference type="SAM" id="MobiDB-lite"/>
    </source>
</evidence>
<evidence type="ECO:0000256" key="10">
    <source>
        <dbReference type="PROSITE-ProRule" id="PRU00042"/>
    </source>
</evidence>
<feature type="compositionally biased region" description="Polar residues" evidence="11">
    <location>
        <begin position="7"/>
        <end position="20"/>
    </location>
</feature>
<evidence type="ECO:0000256" key="5">
    <source>
        <dbReference type="ARBA" id="ARBA00022833"/>
    </source>
</evidence>
<dbReference type="SUPFAM" id="SSF57667">
    <property type="entry name" value="beta-beta-alpha zinc fingers"/>
    <property type="match status" value="3"/>
</dbReference>